<feature type="transmembrane region" description="Helical" evidence="1">
    <location>
        <begin position="240"/>
        <end position="269"/>
    </location>
</feature>
<keyword evidence="1" id="KW-0472">Membrane</keyword>
<protein>
    <recommendedName>
        <fullName evidence="4">DUF2189 domain-containing protein</fullName>
    </recommendedName>
</protein>
<gene>
    <name evidence="2" type="ORF">TVD_02535</name>
</gene>
<dbReference type="KEGG" id="tvr:TVD_02535"/>
<sequence>MSEEKDVVPMLQRAYPEDLGETVPEHTPETDSPAIREVATEDLGTWLGKGWRDLWQMPVALVHGLVITLAALILLGLSWNQPWMAFSLLAGILLLGPVLAVGVNYLALQKERGEPGGSGLGWLGPMGGSIWAFAALLAILFVIWASFVWMWIAVLNIGEIAVMGQLHHLVGAMLSSGAGIISLVGVVVAAIVFGLAVFALSLVTIPALLDHRIRDDAPQKSLIESIGVSLKAFSHNPGTLILWGLIITALFMVSVATALLALIVIFPWLGFAMWHAYRDLVPMP</sequence>
<dbReference type="STRING" id="106634.TVD_02535"/>
<keyword evidence="3" id="KW-1185">Reference proteome</keyword>
<evidence type="ECO:0008006" key="4">
    <source>
        <dbReference type="Google" id="ProtNLM"/>
    </source>
</evidence>
<feature type="transmembrane region" description="Helical" evidence="1">
    <location>
        <begin position="172"/>
        <end position="205"/>
    </location>
</feature>
<organism evidence="2 3">
    <name type="scientific">Thioalkalivibrio versutus</name>
    <dbReference type="NCBI Taxonomy" id="106634"/>
    <lineage>
        <taxon>Bacteria</taxon>
        <taxon>Pseudomonadati</taxon>
        <taxon>Pseudomonadota</taxon>
        <taxon>Gammaproteobacteria</taxon>
        <taxon>Chromatiales</taxon>
        <taxon>Ectothiorhodospiraceae</taxon>
        <taxon>Thioalkalivibrio</taxon>
    </lineage>
</organism>
<dbReference type="Proteomes" id="UP000064201">
    <property type="component" value="Chromosome"/>
</dbReference>
<evidence type="ECO:0000313" key="2">
    <source>
        <dbReference type="EMBL" id="AKJ94319.1"/>
    </source>
</evidence>
<keyword evidence="1" id="KW-0812">Transmembrane</keyword>
<accession>A0A0G3G1P8</accession>
<name>A0A0G3G1P8_9GAMM</name>
<feature type="transmembrane region" description="Helical" evidence="1">
    <location>
        <begin position="59"/>
        <end position="79"/>
    </location>
</feature>
<keyword evidence="1" id="KW-1133">Transmembrane helix</keyword>
<evidence type="ECO:0000256" key="1">
    <source>
        <dbReference type="SAM" id="Phobius"/>
    </source>
</evidence>
<reference evidence="2 3" key="1">
    <citation type="submission" date="2015-04" db="EMBL/GenBank/DDBJ databases">
        <title>Complete Sequence for the Genome of the Thioalkalivibrio versutus D301.</title>
        <authorList>
            <person name="Mu T."/>
            <person name="Zhou J."/>
            <person name="Xu X."/>
        </authorList>
    </citation>
    <scope>NUCLEOTIDE SEQUENCE [LARGE SCALE GENOMIC DNA]</scope>
    <source>
        <strain evidence="2 3">D301</strain>
    </source>
</reference>
<dbReference type="PATRIC" id="fig|106634.4.peg.511"/>
<dbReference type="InterPro" id="IPR018692">
    <property type="entry name" value="DUF2189"/>
</dbReference>
<dbReference type="AlphaFoldDB" id="A0A0G3G1P8"/>
<dbReference type="RefSeq" id="WP_019568433.1">
    <property type="nucleotide sequence ID" value="NZ_CP011367.1"/>
</dbReference>
<dbReference type="EMBL" id="CP011367">
    <property type="protein sequence ID" value="AKJ94319.1"/>
    <property type="molecule type" value="Genomic_DNA"/>
</dbReference>
<dbReference type="OrthoDB" id="5621705at2"/>
<feature type="transmembrane region" description="Helical" evidence="1">
    <location>
        <begin position="85"/>
        <end position="108"/>
    </location>
</feature>
<proteinExistence type="predicted"/>
<evidence type="ECO:0000313" key="3">
    <source>
        <dbReference type="Proteomes" id="UP000064201"/>
    </source>
</evidence>
<dbReference type="Pfam" id="PF09955">
    <property type="entry name" value="DUF2189"/>
    <property type="match status" value="1"/>
</dbReference>
<feature type="transmembrane region" description="Helical" evidence="1">
    <location>
        <begin position="129"/>
        <end position="152"/>
    </location>
</feature>